<organism evidence="3 4">
    <name type="scientific">Feifania hominis</name>
    <dbReference type="NCBI Taxonomy" id="2763660"/>
    <lineage>
        <taxon>Bacteria</taxon>
        <taxon>Bacillati</taxon>
        <taxon>Bacillota</taxon>
        <taxon>Clostridia</taxon>
        <taxon>Eubacteriales</taxon>
        <taxon>Feifaniaceae</taxon>
        <taxon>Feifania</taxon>
    </lineage>
</organism>
<gene>
    <name evidence="3" type="ORF">H8695_08655</name>
</gene>
<evidence type="ECO:0000259" key="2">
    <source>
        <dbReference type="PROSITE" id="PS50943"/>
    </source>
</evidence>
<dbReference type="GO" id="GO:0003677">
    <property type="term" value="F:DNA binding"/>
    <property type="evidence" value="ECO:0007669"/>
    <property type="project" value="InterPro"/>
</dbReference>
<feature type="domain" description="HTH cro/C1-type" evidence="2">
    <location>
        <begin position="16"/>
        <end position="72"/>
    </location>
</feature>
<dbReference type="RefSeq" id="WP_249300622.1">
    <property type="nucleotide sequence ID" value="NZ_JACRSP010000003.1"/>
</dbReference>
<protein>
    <submittedName>
        <fullName evidence="3">Helix-turn-helix transcriptional regulator</fullName>
    </submittedName>
</protein>
<dbReference type="PROSITE" id="PS50943">
    <property type="entry name" value="HTH_CROC1"/>
    <property type="match status" value="1"/>
</dbReference>
<dbReference type="Gene3D" id="1.10.260.40">
    <property type="entry name" value="lambda repressor-like DNA-binding domains"/>
    <property type="match status" value="1"/>
</dbReference>
<proteinExistence type="predicted"/>
<keyword evidence="4" id="KW-1185">Reference proteome</keyword>
<dbReference type="SMART" id="SM00530">
    <property type="entry name" value="HTH_XRE"/>
    <property type="match status" value="1"/>
</dbReference>
<dbReference type="InterPro" id="IPR010982">
    <property type="entry name" value="Lambda_DNA-bd_dom_sf"/>
</dbReference>
<dbReference type="Pfam" id="PF13443">
    <property type="entry name" value="HTH_26"/>
    <property type="match status" value="1"/>
</dbReference>
<comment type="caution">
    <text evidence="3">The sequence shown here is derived from an EMBL/GenBank/DDBJ whole genome shotgun (WGS) entry which is preliminary data.</text>
</comment>
<dbReference type="Proteomes" id="UP000620366">
    <property type="component" value="Unassembled WGS sequence"/>
</dbReference>
<dbReference type="CDD" id="cd00093">
    <property type="entry name" value="HTH_XRE"/>
    <property type="match status" value="1"/>
</dbReference>
<reference evidence="3" key="1">
    <citation type="submission" date="2020-08" db="EMBL/GenBank/DDBJ databases">
        <title>Genome public.</title>
        <authorList>
            <person name="Liu C."/>
            <person name="Sun Q."/>
        </authorList>
    </citation>
    <scope>NUCLEOTIDE SEQUENCE</scope>
    <source>
        <strain evidence="3">BX7</strain>
    </source>
</reference>
<feature type="region of interest" description="Disordered" evidence="1">
    <location>
        <begin position="80"/>
        <end position="100"/>
    </location>
</feature>
<dbReference type="SUPFAM" id="SSF47413">
    <property type="entry name" value="lambda repressor-like DNA-binding domains"/>
    <property type="match status" value="1"/>
</dbReference>
<evidence type="ECO:0000313" key="3">
    <source>
        <dbReference type="EMBL" id="MBC8536754.1"/>
    </source>
</evidence>
<name>A0A926DFA9_9FIRM</name>
<accession>A0A926DFA9</accession>
<evidence type="ECO:0000313" key="4">
    <source>
        <dbReference type="Proteomes" id="UP000620366"/>
    </source>
</evidence>
<evidence type="ECO:0000256" key="1">
    <source>
        <dbReference type="SAM" id="MobiDB-lite"/>
    </source>
</evidence>
<dbReference type="EMBL" id="JACRSP010000003">
    <property type="protein sequence ID" value="MBC8536754.1"/>
    <property type="molecule type" value="Genomic_DNA"/>
</dbReference>
<sequence>MTEKNLEWYEIVGRNLRWLRAGENLSIAELSRRTGVSRGMLTRLEREEHVARFCVSHVKKLCDYFGVMAWELLESDLTRRRGDERRPGTDPSGGECGTAP</sequence>
<dbReference type="InterPro" id="IPR001387">
    <property type="entry name" value="Cro/C1-type_HTH"/>
</dbReference>
<dbReference type="AlphaFoldDB" id="A0A926DFA9"/>